<organism evidence="5 6">
    <name type="scientific">Pristionchus mayeri</name>
    <dbReference type="NCBI Taxonomy" id="1317129"/>
    <lineage>
        <taxon>Eukaryota</taxon>
        <taxon>Metazoa</taxon>
        <taxon>Ecdysozoa</taxon>
        <taxon>Nematoda</taxon>
        <taxon>Chromadorea</taxon>
        <taxon>Rhabditida</taxon>
        <taxon>Rhabditina</taxon>
        <taxon>Diplogasteromorpha</taxon>
        <taxon>Diplogasteroidea</taxon>
        <taxon>Neodiplogasteridae</taxon>
        <taxon>Pristionchus</taxon>
    </lineage>
</organism>
<dbReference type="AlphaFoldDB" id="A0AAN5CIP6"/>
<dbReference type="PANTHER" id="PTHR11245">
    <property type="entry name" value="STANNIOCALCIN"/>
    <property type="match status" value="1"/>
</dbReference>
<evidence type="ECO:0000256" key="3">
    <source>
        <dbReference type="ARBA" id="ARBA00022702"/>
    </source>
</evidence>
<keyword evidence="6" id="KW-1185">Reference proteome</keyword>
<dbReference type="GO" id="GO:0005615">
    <property type="term" value="C:extracellular space"/>
    <property type="evidence" value="ECO:0007669"/>
    <property type="project" value="TreeGrafter"/>
</dbReference>
<evidence type="ECO:0000256" key="2">
    <source>
        <dbReference type="ARBA" id="ARBA00011748"/>
    </source>
</evidence>
<protein>
    <submittedName>
        <fullName evidence="5">Uncharacterized protein</fullName>
    </submittedName>
</protein>
<keyword evidence="3" id="KW-0372">Hormone</keyword>
<evidence type="ECO:0000313" key="6">
    <source>
        <dbReference type="Proteomes" id="UP001328107"/>
    </source>
</evidence>
<reference evidence="6" key="1">
    <citation type="submission" date="2022-10" db="EMBL/GenBank/DDBJ databases">
        <title>Genome assembly of Pristionchus species.</title>
        <authorList>
            <person name="Yoshida K."/>
            <person name="Sommer R.J."/>
        </authorList>
    </citation>
    <scope>NUCLEOTIDE SEQUENCE [LARGE SCALE GENOMIC DNA]</scope>
    <source>
        <strain evidence="6">RS5460</strain>
    </source>
</reference>
<comment type="subunit">
    <text evidence="2">Homodimer; disulfide-linked.</text>
</comment>
<feature type="non-terminal residue" evidence="5">
    <location>
        <position position="118"/>
    </location>
</feature>
<keyword evidence="4" id="KW-1015">Disulfide bond</keyword>
<evidence type="ECO:0000313" key="5">
    <source>
        <dbReference type="EMBL" id="GMR45127.1"/>
    </source>
</evidence>
<dbReference type="InterPro" id="IPR004978">
    <property type="entry name" value="Stanniocalcin"/>
</dbReference>
<dbReference type="EMBL" id="BTRK01000004">
    <property type="protein sequence ID" value="GMR45127.1"/>
    <property type="molecule type" value="Genomic_DNA"/>
</dbReference>
<evidence type="ECO:0000256" key="4">
    <source>
        <dbReference type="ARBA" id="ARBA00023157"/>
    </source>
</evidence>
<feature type="non-terminal residue" evidence="5">
    <location>
        <position position="1"/>
    </location>
</feature>
<dbReference type="GO" id="GO:0006874">
    <property type="term" value="P:intracellular calcium ion homeostasis"/>
    <property type="evidence" value="ECO:0007669"/>
    <property type="project" value="TreeGrafter"/>
</dbReference>
<dbReference type="Proteomes" id="UP001328107">
    <property type="component" value="Unassembled WGS sequence"/>
</dbReference>
<comment type="similarity">
    <text evidence="1">Belongs to the stanniocalcin family.</text>
</comment>
<name>A0AAN5CIP6_9BILA</name>
<dbReference type="PANTHER" id="PTHR11245:SF6">
    <property type="entry name" value="DUF19 DOMAIN-CONTAINING PROTEIN"/>
    <property type="match status" value="1"/>
</dbReference>
<proteinExistence type="inferred from homology"/>
<evidence type="ECO:0000256" key="1">
    <source>
        <dbReference type="ARBA" id="ARBA00008693"/>
    </source>
</evidence>
<accession>A0AAN5CIP6</accession>
<dbReference type="GO" id="GO:0005179">
    <property type="term" value="F:hormone activity"/>
    <property type="evidence" value="ECO:0007669"/>
    <property type="project" value="UniProtKB-KW"/>
</dbReference>
<comment type="caution">
    <text evidence="5">The sequence shown here is derived from an EMBL/GenBank/DDBJ whole genome shotgun (WGS) entry which is preliminary data.</text>
</comment>
<gene>
    <name evidence="5" type="ORF">PMAYCL1PPCAC_15322</name>
</gene>
<sequence>FVQLESFSPCGESGYALNFGLPNCAIFEEKEGLFTASGKEFLNCTKHCLADFISVHIIEKDVADCAATRSTAFDSHVDCYINCGFCKILAANVIPFARTYRFSDFVSLSALKQVKHET</sequence>